<gene>
    <name evidence="3" type="ORF">F1599_04060</name>
</gene>
<organism evidence="3 4">
    <name type="scientific">Cupriavidus cauae</name>
    <dbReference type="NCBI Taxonomy" id="2608999"/>
    <lineage>
        <taxon>Bacteria</taxon>
        <taxon>Pseudomonadati</taxon>
        <taxon>Pseudomonadota</taxon>
        <taxon>Betaproteobacteria</taxon>
        <taxon>Burkholderiales</taxon>
        <taxon>Burkholderiaceae</taxon>
        <taxon>Cupriavidus</taxon>
    </lineage>
</organism>
<reference evidence="3 4" key="1">
    <citation type="submission" date="2019-09" db="EMBL/GenBank/DDBJ databases">
        <title>Isolation of a novel species in the genus Cupriavidus from patients with sepsis using whole genome sequencing.</title>
        <authorList>
            <person name="Kweon O.J."/>
            <person name="Lee M.-K."/>
        </authorList>
    </citation>
    <scope>NUCLEOTIDE SEQUENCE [LARGE SCALE GENOMIC DNA]</scope>
    <source>
        <strain evidence="3 4">MKL-01</strain>
    </source>
</reference>
<dbReference type="InterPro" id="IPR012223">
    <property type="entry name" value="TEII"/>
</dbReference>
<dbReference type="AlphaFoldDB" id="A0A5M8BAE2"/>
<dbReference type="Gene3D" id="3.40.50.1820">
    <property type="entry name" value="alpha/beta hydrolase"/>
    <property type="match status" value="1"/>
</dbReference>
<dbReference type="Proteomes" id="UP000324324">
    <property type="component" value="Unassembled WGS sequence"/>
</dbReference>
<feature type="domain" description="Thioesterase" evidence="2">
    <location>
        <begin position="38"/>
        <end position="266"/>
    </location>
</feature>
<sequence>MPGVHRDTLDRYAAREPACRDASAGRARGAMTATGPVTLWCLPNAGAGAAAYAGWRRAAPAGLTIRPVELPGRGTRIGQPLCESFDTLCDQLALELRQQRLLAESPRSRHALFGHSMGALIAYELAHRWQGEGEPACALVVSGCPAPRLRDPDRFAGPLDDAALMDRLRALDGTPPELLEHEEMMALTLPVLRADFRVCASYRHRERALLRCPLHAFGGRSDRTVGGTIAGWGHETEGAFTLDWYDGGHFFLRDHAASMLARIGTQLGVSTAAAAGSAAVEVSAC</sequence>
<dbReference type="GO" id="GO:0008610">
    <property type="term" value="P:lipid biosynthetic process"/>
    <property type="evidence" value="ECO:0007669"/>
    <property type="project" value="TreeGrafter"/>
</dbReference>
<accession>A0A5M8BAE2</accession>
<dbReference type="Pfam" id="PF00975">
    <property type="entry name" value="Thioesterase"/>
    <property type="match status" value="1"/>
</dbReference>
<dbReference type="PANTHER" id="PTHR11487:SF0">
    <property type="entry name" value="S-ACYL FATTY ACID SYNTHASE THIOESTERASE, MEDIUM CHAIN"/>
    <property type="match status" value="1"/>
</dbReference>
<comment type="caution">
    <text evidence="3">The sequence shown here is derived from an EMBL/GenBank/DDBJ whole genome shotgun (WGS) entry which is preliminary data.</text>
</comment>
<keyword evidence="4" id="KW-1185">Reference proteome</keyword>
<dbReference type="SUPFAM" id="SSF53474">
    <property type="entry name" value="alpha/beta-Hydrolases"/>
    <property type="match status" value="1"/>
</dbReference>
<dbReference type="InterPro" id="IPR001031">
    <property type="entry name" value="Thioesterase"/>
</dbReference>
<protein>
    <submittedName>
        <fullName evidence="3">Thioesterase</fullName>
    </submittedName>
</protein>
<proteinExistence type="inferred from homology"/>
<evidence type="ECO:0000259" key="2">
    <source>
        <dbReference type="Pfam" id="PF00975"/>
    </source>
</evidence>
<evidence type="ECO:0000313" key="3">
    <source>
        <dbReference type="EMBL" id="KAA6130900.1"/>
    </source>
</evidence>
<dbReference type="PANTHER" id="PTHR11487">
    <property type="entry name" value="THIOESTERASE"/>
    <property type="match status" value="1"/>
</dbReference>
<dbReference type="EMBL" id="VWRN01000015">
    <property type="protein sequence ID" value="KAA6130900.1"/>
    <property type="molecule type" value="Genomic_DNA"/>
</dbReference>
<evidence type="ECO:0000256" key="1">
    <source>
        <dbReference type="ARBA" id="ARBA00007169"/>
    </source>
</evidence>
<dbReference type="InterPro" id="IPR029058">
    <property type="entry name" value="AB_hydrolase_fold"/>
</dbReference>
<evidence type="ECO:0000313" key="4">
    <source>
        <dbReference type="Proteomes" id="UP000324324"/>
    </source>
</evidence>
<comment type="similarity">
    <text evidence="1">Belongs to the thioesterase family.</text>
</comment>
<name>A0A5M8BAE2_9BURK</name>